<dbReference type="RefSeq" id="WP_145850776.1">
    <property type="nucleotide sequence ID" value="NZ_RPFW01000001.1"/>
</dbReference>
<comment type="pathway">
    <text evidence="1">Amino-acid biosynthesis; L-lysine biosynthesis via DAP pathway; DL-2,6-diaminopimelate from LL-2,6-diaminopimelate: step 1/1.</text>
</comment>
<dbReference type="PANTHER" id="PTHR31689:SF0">
    <property type="entry name" value="DIAMINOPIMELATE EPIMERASE"/>
    <property type="match status" value="1"/>
</dbReference>
<feature type="active site" evidence="8">
    <location>
        <position position="74"/>
    </location>
</feature>
<evidence type="ECO:0000256" key="7">
    <source>
        <dbReference type="ARBA" id="ARBA00051712"/>
    </source>
</evidence>
<comment type="caution">
    <text evidence="9">The sequence shown here is derived from an EMBL/GenBank/DDBJ whole genome shotgun (WGS) entry which is preliminary data.</text>
</comment>
<dbReference type="Proteomes" id="UP000460272">
    <property type="component" value="Unassembled WGS sequence"/>
</dbReference>
<evidence type="ECO:0000256" key="3">
    <source>
        <dbReference type="ARBA" id="ARBA00013080"/>
    </source>
</evidence>
<keyword evidence="5" id="KW-0457">Lysine biosynthesis</keyword>
<dbReference type="EMBL" id="RPFW01000001">
    <property type="protein sequence ID" value="TVZ06022.1"/>
    <property type="molecule type" value="Genomic_DNA"/>
</dbReference>
<dbReference type="UniPathway" id="UPA00034">
    <property type="reaction ID" value="UER00025"/>
</dbReference>
<dbReference type="InterPro" id="IPR018510">
    <property type="entry name" value="DAP_epimerase_AS"/>
</dbReference>
<protein>
    <recommendedName>
        <fullName evidence="3">diaminopimelate epimerase</fullName>
        <ecNumber evidence="3">5.1.1.7</ecNumber>
    </recommendedName>
</protein>
<dbReference type="EC" id="5.1.1.7" evidence="3"/>
<evidence type="ECO:0000256" key="1">
    <source>
        <dbReference type="ARBA" id="ARBA00005196"/>
    </source>
</evidence>
<dbReference type="Pfam" id="PF01678">
    <property type="entry name" value="DAP_epimerase"/>
    <property type="match status" value="1"/>
</dbReference>
<dbReference type="Gene3D" id="3.10.310.10">
    <property type="entry name" value="Diaminopimelate Epimerase, Chain A, domain 1"/>
    <property type="match status" value="2"/>
</dbReference>
<evidence type="ECO:0000256" key="6">
    <source>
        <dbReference type="ARBA" id="ARBA00023235"/>
    </source>
</evidence>
<evidence type="ECO:0000313" key="9">
    <source>
        <dbReference type="EMBL" id="TVZ06022.1"/>
    </source>
</evidence>
<reference evidence="9 10" key="1">
    <citation type="submission" date="2018-11" db="EMBL/GenBank/DDBJ databases">
        <title>Trebonia kvetii gen.nov., sp.nov., a novel acidophilic actinobacterium, and proposal of the new actinobacterial family Treboniaceae fam. nov.</title>
        <authorList>
            <person name="Rapoport D."/>
            <person name="Sagova-Mareckova M."/>
            <person name="Sedlacek I."/>
            <person name="Provaznik J."/>
            <person name="Kralova S."/>
            <person name="Pavlinic D."/>
            <person name="Benes V."/>
            <person name="Kopecky J."/>
        </authorList>
    </citation>
    <scope>NUCLEOTIDE SEQUENCE [LARGE SCALE GENOMIC DNA]</scope>
    <source>
        <strain evidence="9 10">15Tr583</strain>
    </source>
</reference>
<organism evidence="9 10">
    <name type="scientific">Trebonia kvetii</name>
    <dbReference type="NCBI Taxonomy" id="2480626"/>
    <lineage>
        <taxon>Bacteria</taxon>
        <taxon>Bacillati</taxon>
        <taxon>Actinomycetota</taxon>
        <taxon>Actinomycetes</taxon>
        <taxon>Streptosporangiales</taxon>
        <taxon>Treboniaceae</taxon>
        <taxon>Trebonia</taxon>
    </lineage>
</organism>
<comment type="similarity">
    <text evidence="2">Belongs to the diaminopimelate epimerase family.</text>
</comment>
<dbReference type="SUPFAM" id="SSF54506">
    <property type="entry name" value="Diaminopimelate epimerase-like"/>
    <property type="match status" value="2"/>
</dbReference>
<dbReference type="AlphaFoldDB" id="A0A6P2C3M0"/>
<accession>A0A6P2C3M0</accession>
<evidence type="ECO:0000313" key="10">
    <source>
        <dbReference type="Proteomes" id="UP000460272"/>
    </source>
</evidence>
<name>A0A6P2C3M0_9ACTN</name>
<sequence length="313" mass="33487">MMLVKTHGSLNEIFALQATPDEWASDAVLREFVRRVCDRSSWTGGSDGIYLYDVSGQHARAWFFNPDGSSAEFCGNGMRGLGRLILDLRGTDTEVVSSGGRDYTVHRAASTPEGVRQVLLELPPLRFDNAALPEPFAGFTAVAVPNPHVIAVVGEYREPDLIELGKRADEAFDEGANVSFLLPLDSADGRDGGDVPEVFVRTFERGAGLTPSCGSGVVASRAAWSRVSGLDPERRVVVRNAGGVAAATIHVRDGAWHPVLEGNATVVYRAEVDPDGSQAGPVEWAADENAAYATLDERNVAFLTSHGITTSHP</sequence>
<evidence type="ECO:0000256" key="2">
    <source>
        <dbReference type="ARBA" id="ARBA00010219"/>
    </source>
</evidence>
<dbReference type="GO" id="GO:0009089">
    <property type="term" value="P:lysine biosynthetic process via diaminopimelate"/>
    <property type="evidence" value="ECO:0007669"/>
    <property type="project" value="UniProtKB-UniPathway"/>
</dbReference>
<evidence type="ECO:0000256" key="4">
    <source>
        <dbReference type="ARBA" id="ARBA00022605"/>
    </source>
</evidence>
<dbReference type="PROSITE" id="PS01326">
    <property type="entry name" value="DAP_EPIMERASE"/>
    <property type="match status" value="1"/>
</dbReference>
<proteinExistence type="inferred from homology"/>
<dbReference type="OrthoDB" id="9805408at2"/>
<gene>
    <name evidence="9" type="ORF">EAS64_00685</name>
</gene>
<comment type="catalytic activity">
    <reaction evidence="7">
        <text>(2S,6S)-2,6-diaminopimelate = meso-2,6-diaminopimelate</text>
        <dbReference type="Rhea" id="RHEA:15393"/>
        <dbReference type="ChEBI" id="CHEBI:57609"/>
        <dbReference type="ChEBI" id="CHEBI:57791"/>
        <dbReference type="EC" id="5.1.1.7"/>
    </reaction>
</comment>
<dbReference type="InterPro" id="IPR001653">
    <property type="entry name" value="DAP_epimerase_DapF"/>
</dbReference>
<dbReference type="GO" id="GO:0005829">
    <property type="term" value="C:cytosol"/>
    <property type="evidence" value="ECO:0007669"/>
    <property type="project" value="TreeGrafter"/>
</dbReference>
<evidence type="ECO:0000256" key="5">
    <source>
        <dbReference type="ARBA" id="ARBA00023154"/>
    </source>
</evidence>
<dbReference type="PANTHER" id="PTHR31689">
    <property type="entry name" value="DIAMINOPIMELATE EPIMERASE, CHLOROPLASTIC"/>
    <property type="match status" value="1"/>
</dbReference>
<evidence type="ECO:0000256" key="8">
    <source>
        <dbReference type="PROSITE-ProRule" id="PRU10125"/>
    </source>
</evidence>
<keyword evidence="6" id="KW-0413">Isomerase</keyword>
<keyword evidence="4" id="KW-0028">Amino-acid biosynthesis</keyword>
<keyword evidence="10" id="KW-1185">Reference proteome</keyword>
<dbReference type="GO" id="GO:0008837">
    <property type="term" value="F:diaminopimelate epimerase activity"/>
    <property type="evidence" value="ECO:0007669"/>
    <property type="project" value="UniProtKB-EC"/>
</dbReference>